<gene>
    <name evidence="1" type="ORF">BV22DRAFT_1131420</name>
</gene>
<proteinExistence type="predicted"/>
<dbReference type="EMBL" id="MU266484">
    <property type="protein sequence ID" value="KAH7922453.1"/>
    <property type="molecule type" value="Genomic_DNA"/>
</dbReference>
<sequence length="75" mass="8113">MSMLARAPQGLRQQLPRVRLAAPSRSAHGHYHHLPFQFPGNKKAVFGVKVAVFLATGFSIPFAAAIFQLKKASAA</sequence>
<reference evidence="1" key="1">
    <citation type="journal article" date="2021" name="New Phytol.">
        <title>Evolutionary innovations through gain and loss of genes in the ectomycorrhizal Boletales.</title>
        <authorList>
            <person name="Wu G."/>
            <person name="Miyauchi S."/>
            <person name="Morin E."/>
            <person name="Kuo A."/>
            <person name="Drula E."/>
            <person name="Varga T."/>
            <person name="Kohler A."/>
            <person name="Feng B."/>
            <person name="Cao Y."/>
            <person name="Lipzen A."/>
            <person name="Daum C."/>
            <person name="Hundley H."/>
            <person name="Pangilinan J."/>
            <person name="Johnson J."/>
            <person name="Barry K."/>
            <person name="LaButti K."/>
            <person name="Ng V."/>
            <person name="Ahrendt S."/>
            <person name="Min B."/>
            <person name="Choi I.G."/>
            <person name="Park H."/>
            <person name="Plett J.M."/>
            <person name="Magnuson J."/>
            <person name="Spatafora J.W."/>
            <person name="Nagy L.G."/>
            <person name="Henrissat B."/>
            <person name="Grigoriev I.V."/>
            <person name="Yang Z.L."/>
            <person name="Xu J."/>
            <person name="Martin F.M."/>
        </authorList>
    </citation>
    <scope>NUCLEOTIDE SEQUENCE</scope>
    <source>
        <strain evidence="1">KUC20120723A-06</strain>
    </source>
</reference>
<evidence type="ECO:0000313" key="1">
    <source>
        <dbReference type="EMBL" id="KAH7922453.1"/>
    </source>
</evidence>
<protein>
    <submittedName>
        <fullName evidence="1">Uncharacterized protein</fullName>
    </submittedName>
</protein>
<comment type="caution">
    <text evidence="1">The sequence shown here is derived from an EMBL/GenBank/DDBJ whole genome shotgun (WGS) entry which is preliminary data.</text>
</comment>
<keyword evidence="2" id="KW-1185">Reference proteome</keyword>
<evidence type="ECO:0000313" key="2">
    <source>
        <dbReference type="Proteomes" id="UP000790709"/>
    </source>
</evidence>
<accession>A0ACB8BC75</accession>
<name>A0ACB8BC75_9AGAM</name>
<dbReference type="Proteomes" id="UP000790709">
    <property type="component" value="Unassembled WGS sequence"/>
</dbReference>
<organism evidence="1 2">
    <name type="scientific">Leucogyrophana mollusca</name>
    <dbReference type="NCBI Taxonomy" id="85980"/>
    <lineage>
        <taxon>Eukaryota</taxon>
        <taxon>Fungi</taxon>
        <taxon>Dikarya</taxon>
        <taxon>Basidiomycota</taxon>
        <taxon>Agaricomycotina</taxon>
        <taxon>Agaricomycetes</taxon>
        <taxon>Agaricomycetidae</taxon>
        <taxon>Boletales</taxon>
        <taxon>Boletales incertae sedis</taxon>
        <taxon>Leucogyrophana</taxon>
    </lineage>
</organism>